<evidence type="ECO:0000313" key="1">
    <source>
        <dbReference type="EMBL" id="KAI4328011.1"/>
    </source>
</evidence>
<dbReference type="Proteomes" id="UP000828941">
    <property type="component" value="Chromosome 8"/>
</dbReference>
<organism evidence="1 2">
    <name type="scientific">Bauhinia variegata</name>
    <name type="common">Purple orchid tree</name>
    <name type="synonym">Phanera variegata</name>
    <dbReference type="NCBI Taxonomy" id="167791"/>
    <lineage>
        <taxon>Eukaryota</taxon>
        <taxon>Viridiplantae</taxon>
        <taxon>Streptophyta</taxon>
        <taxon>Embryophyta</taxon>
        <taxon>Tracheophyta</taxon>
        <taxon>Spermatophyta</taxon>
        <taxon>Magnoliopsida</taxon>
        <taxon>eudicotyledons</taxon>
        <taxon>Gunneridae</taxon>
        <taxon>Pentapetalae</taxon>
        <taxon>rosids</taxon>
        <taxon>fabids</taxon>
        <taxon>Fabales</taxon>
        <taxon>Fabaceae</taxon>
        <taxon>Cercidoideae</taxon>
        <taxon>Cercideae</taxon>
        <taxon>Bauhiniinae</taxon>
        <taxon>Bauhinia</taxon>
    </lineage>
</organism>
<name>A0ACB9MVE9_BAUVA</name>
<comment type="caution">
    <text evidence="1">The sequence shown here is derived from an EMBL/GenBank/DDBJ whole genome shotgun (WGS) entry which is preliminary data.</text>
</comment>
<sequence>MMNEDGFEEWDAEFLDQLIQVEEFALSSTAKPNSNPSQPPPPPPFPASSSTYFPQPPQQQQSLYSVAAPTSSAISYSPPRELSQRITDSNSSHFPSGTAKCIPSNAAPSFRRQGAYKDLEMERLKGELARASKQLAHLEKECHKLKQERDQKEKQLTHVSSENKGKNAGTDYSESINRKFISNDGHNDREHGILASDDCCISKQFQNGVSSKDQTAKSTYKATGVQTEIDSHQEAECLLNAGLPAFRDLSQKFLTIWGSPSDTKLKRNVMSKLLVGCQRSFHILFGHMSINLPSKITMALLTDRSSPGAAQQYLKDCFHTPEASKVSFFYLVLTKIADGTDKLETLIEPLLDLCGLENVVIVHSSLCILHAFLKHLLELEKNYGRRDSVIIEGCSGDVLDSCGLEGTKDGNLFCVSKDQTSNAGYNQVQLRYSNAETPCKREHCSHQNGLLPYVKCVHLLEIMHQIVTRITEESVRAEAVSIMNVILLRSNPYIERERVNQKMVFETISLLLKKDAGLQVKRHALRLLYLLLNCPKILLAFCCGCKEGEHSSTIDGNASAADFQKFSVILQGLADCIVSHGSGLQELKLRRNAILVLAFLASSGKSGFEILVGLRFSRGANYLMLILRVLVSELDLEARASEELPDVFSERTFLIREILILLNRLVSSPSYSATVLRELTNTRDMASLTIDVANRLSRKGDKIEQRYSMVKHIREIEITELARVFKKRIFTYLGDD</sequence>
<gene>
    <name evidence="1" type="ORF">L6164_020408</name>
</gene>
<keyword evidence="2" id="KW-1185">Reference proteome</keyword>
<accession>A0ACB9MVE9</accession>
<dbReference type="EMBL" id="CM039433">
    <property type="protein sequence ID" value="KAI4328011.1"/>
    <property type="molecule type" value="Genomic_DNA"/>
</dbReference>
<reference evidence="1 2" key="1">
    <citation type="journal article" date="2022" name="DNA Res.">
        <title>Chromosomal-level genome assembly of the orchid tree Bauhinia variegata (Leguminosae; Cercidoideae) supports the allotetraploid origin hypothesis of Bauhinia.</title>
        <authorList>
            <person name="Zhong Y."/>
            <person name="Chen Y."/>
            <person name="Zheng D."/>
            <person name="Pang J."/>
            <person name="Liu Y."/>
            <person name="Luo S."/>
            <person name="Meng S."/>
            <person name="Qian L."/>
            <person name="Wei D."/>
            <person name="Dai S."/>
            <person name="Zhou R."/>
        </authorList>
    </citation>
    <scope>NUCLEOTIDE SEQUENCE [LARGE SCALE GENOMIC DNA]</scope>
    <source>
        <strain evidence="1">BV-YZ2020</strain>
    </source>
</reference>
<evidence type="ECO:0000313" key="2">
    <source>
        <dbReference type="Proteomes" id="UP000828941"/>
    </source>
</evidence>
<proteinExistence type="predicted"/>
<protein>
    <submittedName>
        <fullName evidence="1">Uncharacterized protein</fullName>
    </submittedName>
</protein>